<dbReference type="PANTHER" id="PTHR45663:SF11">
    <property type="entry name" value="GEO12009P1"/>
    <property type="match status" value="1"/>
</dbReference>
<dbReference type="FunFam" id="3.40.30.10:FF:000001">
    <property type="entry name" value="Thioredoxin"/>
    <property type="match status" value="1"/>
</dbReference>
<dbReference type="PRINTS" id="PR00421">
    <property type="entry name" value="THIOREDOXIN"/>
</dbReference>
<evidence type="ECO:0000259" key="6">
    <source>
        <dbReference type="PROSITE" id="PS51352"/>
    </source>
</evidence>
<dbReference type="PROSITE" id="PS00194">
    <property type="entry name" value="THIOREDOXIN_1"/>
    <property type="match status" value="1"/>
</dbReference>
<keyword evidence="2" id="KW-0249">Electron transport</keyword>
<dbReference type="InterPro" id="IPR036249">
    <property type="entry name" value="Thioredoxin-like_sf"/>
</dbReference>
<dbReference type="InterPro" id="IPR005746">
    <property type="entry name" value="Thioredoxin"/>
</dbReference>
<keyword evidence="4" id="KW-0676">Redox-active center</keyword>
<feature type="domain" description="Thioredoxin" evidence="6">
    <location>
        <begin position="100"/>
        <end position="215"/>
    </location>
</feature>
<keyword evidence="7" id="KW-1185">Reference proteome</keyword>
<feature type="signal peptide" evidence="5">
    <location>
        <begin position="1"/>
        <end position="25"/>
    </location>
</feature>
<name>A0A0M3IFV3_ASCLU</name>
<keyword evidence="3" id="KW-1015">Disulfide bond</keyword>
<organism evidence="7 8">
    <name type="scientific">Ascaris lumbricoides</name>
    <name type="common">Giant roundworm</name>
    <dbReference type="NCBI Taxonomy" id="6252"/>
    <lineage>
        <taxon>Eukaryota</taxon>
        <taxon>Metazoa</taxon>
        <taxon>Ecdysozoa</taxon>
        <taxon>Nematoda</taxon>
        <taxon>Chromadorea</taxon>
        <taxon>Rhabditida</taxon>
        <taxon>Spirurina</taxon>
        <taxon>Ascaridomorpha</taxon>
        <taxon>Ascaridoidea</taxon>
        <taxon>Ascarididae</taxon>
        <taxon>Ascaris</taxon>
    </lineage>
</organism>
<evidence type="ECO:0000256" key="3">
    <source>
        <dbReference type="ARBA" id="ARBA00023157"/>
    </source>
</evidence>
<dbReference type="InterPro" id="IPR013766">
    <property type="entry name" value="Thioredoxin_domain"/>
</dbReference>
<accession>A0A0M3IFV3</accession>
<dbReference type="AlphaFoldDB" id="A0A0M3IFV3"/>
<proteinExistence type="predicted"/>
<evidence type="ECO:0000256" key="5">
    <source>
        <dbReference type="SAM" id="SignalP"/>
    </source>
</evidence>
<dbReference type="GO" id="GO:0005737">
    <property type="term" value="C:cytoplasm"/>
    <property type="evidence" value="ECO:0007669"/>
    <property type="project" value="TreeGrafter"/>
</dbReference>
<keyword evidence="5" id="KW-0732">Signal</keyword>
<dbReference type="SUPFAM" id="SSF52833">
    <property type="entry name" value="Thioredoxin-like"/>
    <property type="match status" value="1"/>
</dbReference>
<reference evidence="8" key="1">
    <citation type="submission" date="2017-02" db="UniProtKB">
        <authorList>
            <consortium name="WormBaseParasite"/>
        </authorList>
    </citation>
    <scope>IDENTIFICATION</scope>
</reference>
<dbReference type="NCBIfam" id="TIGR01068">
    <property type="entry name" value="thioredoxin"/>
    <property type="match status" value="1"/>
</dbReference>
<dbReference type="WBParaSite" id="ALUE_0001712301-mRNA-1">
    <property type="protein sequence ID" value="ALUE_0001712301-mRNA-1"/>
    <property type="gene ID" value="ALUE_0001712301"/>
</dbReference>
<evidence type="ECO:0000256" key="4">
    <source>
        <dbReference type="ARBA" id="ARBA00023284"/>
    </source>
</evidence>
<feature type="chain" id="PRO_5005656919" evidence="5">
    <location>
        <begin position="26"/>
        <end position="216"/>
    </location>
</feature>
<protein>
    <submittedName>
        <fullName evidence="8">Thioredoxin domain-containing protein</fullName>
    </submittedName>
</protein>
<dbReference type="CDD" id="cd02947">
    <property type="entry name" value="TRX_family"/>
    <property type="match status" value="1"/>
</dbReference>
<dbReference type="Proteomes" id="UP000036681">
    <property type="component" value="Unplaced"/>
</dbReference>
<evidence type="ECO:0000313" key="8">
    <source>
        <dbReference type="WBParaSite" id="ALUE_0001712301-mRNA-1"/>
    </source>
</evidence>
<dbReference type="InterPro" id="IPR017937">
    <property type="entry name" value="Thioredoxin_CS"/>
</dbReference>
<keyword evidence="1" id="KW-0813">Transport</keyword>
<dbReference type="Pfam" id="PF00085">
    <property type="entry name" value="Thioredoxin"/>
    <property type="match status" value="1"/>
</dbReference>
<evidence type="ECO:0000256" key="1">
    <source>
        <dbReference type="ARBA" id="ARBA00022448"/>
    </source>
</evidence>
<dbReference type="PROSITE" id="PS51352">
    <property type="entry name" value="THIOREDOXIN_2"/>
    <property type="match status" value="1"/>
</dbReference>
<evidence type="ECO:0000256" key="2">
    <source>
        <dbReference type="ARBA" id="ARBA00022982"/>
    </source>
</evidence>
<dbReference type="GO" id="GO:0015035">
    <property type="term" value="F:protein-disulfide reductase activity"/>
    <property type="evidence" value="ECO:0007669"/>
    <property type="project" value="InterPro"/>
</dbReference>
<sequence length="216" mass="24084">MNWSFSMKFLTAFTLVGFKWKRESASCPPEKVAMLKARLRVLLSRLLLPTAYPECLRVPFRLGSTLTSTSSKSVNGVTLLKTTSSTRYQEGVFMSRTFSSSENAETPSYIFKIENDEQFAEKVINSSVPVLVDFYADWCGPCQMLAPRIEAKVAGRQGLISLAKVNVDYAADLAMDYEVRAVPTVIAFKGGEQVDRFEGDHGDAHLDEFIDNLLQS</sequence>
<evidence type="ECO:0000313" key="7">
    <source>
        <dbReference type="Proteomes" id="UP000036681"/>
    </source>
</evidence>
<dbReference type="Gene3D" id="3.40.30.10">
    <property type="entry name" value="Glutaredoxin"/>
    <property type="match status" value="1"/>
</dbReference>
<dbReference type="PANTHER" id="PTHR45663">
    <property type="entry name" value="GEO12009P1"/>
    <property type="match status" value="1"/>
</dbReference>